<dbReference type="GO" id="GO:0030436">
    <property type="term" value="P:asexual sporulation"/>
    <property type="evidence" value="ECO:0007669"/>
    <property type="project" value="UniProtKB-UniRule"/>
</dbReference>
<keyword evidence="5 7" id="KW-0067">ATP-binding</keyword>
<dbReference type="GO" id="GO:0004674">
    <property type="term" value="F:protein serine/threonine kinase activity"/>
    <property type="evidence" value="ECO:0007669"/>
    <property type="project" value="UniProtKB-KW"/>
</dbReference>
<dbReference type="eggNOG" id="COG2172">
    <property type="taxonomic scope" value="Bacteria"/>
</dbReference>
<name>C7HAY9_FAED2</name>
<dbReference type="EC" id="2.7.11.1" evidence="7"/>
<keyword evidence="10" id="KW-1185">Reference proteome</keyword>
<sequence>MKMKAENTTRIQFDSLSVNEAYARGAAAAFLARYDPTVPQLADLKTAVSEAVTNCIVHAYPDRVGPITMTVSVYPGRVVRIVIADKGVGIPDIPRAMEPLFTTGNPEERSGLGFAVMQSFMDKVSVRSAPGRGTRVILTKHLEEKPST</sequence>
<dbReference type="Proteomes" id="UP000004619">
    <property type="component" value="Unassembled WGS sequence"/>
</dbReference>
<dbReference type="PANTHER" id="PTHR35526:SF3">
    <property type="entry name" value="ANTI-SIGMA-F FACTOR RSBW"/>
    <property type="match status" value="1"/>
</dbReference>
<comment type="function">
    <text evidence="7">Binds to sigma F and blocks its ability to form an RNA polymerase holoenzyme (E-sigma F). Phosphorylates SpoIIAA on a serine residue. This phosphorylation may enable SpoIIAA to act as an anti-anti-sigma factor that counteracts SpoIIAB and thus releases sigma F from inhibition.</text>
</comment>
<dbReference type="InterPro" id="IPR010194">
    <property type="entry name" value="Anti-sigma_F"/>
</dbReference>
<feature type="domain" description="Histidine kinase/HSP90-like ATPase" evidence="8">
    <location>
        <begin position="39"/>
        <end position="144"/>
    </location>
</feature>
<protein>
    <recommendedName>
        <fullName evidence="7">Anti-sigma F factor</fullName>
        <ecNumber evidence="7">2.7.11.1</ecNumber>
    </recommendedName>
    <alternativeName>
        <fullName evidence="7">Stage II sporulation protein AB</fullName>
    </alternativeName>
</protein>
<dbReference type="PANTHER" id="PTHR35526">
    <property type="entry name" value="ANTI-SIGMA-F FACTOR RSBW-RELATED"/>
    <property type="match status" value="1"/>
</dbReference>
<dbReference type="STRING" id="411483.FAEPRAA2165_03503"/>
<evidence type="ECO:0000256" key="7">
    <source>
        <dbReference type="HAMAP-Rule" id="MF_00637"/>
    </source>
</evidence>
<dbReference type="SUPFAM" id="SSF55874">
    <property type="entry name" value="ATPase domain of HSP90 chaperone/DNA topoisomerase II/histidine kinase"/>
    <property type="match status" value="1"/>
</dbReference>
<gene>
    <name evidence="7 9" type="primary">spoIIAB</name>
    <name evidence="9" type="ORF">FAEPRAA2165_03503</name>
</gene>
<evidence type="ECO:0000256" key="4">
    <source>
        <dbReference type="ARBA" id="ARBA00022777"/>
    </source>
</evidence>
<evidence type="ECO:0000313" key="9">
    <source>
        <dbReference type="EMBL" id="EEU94972.1"/>
    </source>
</evidence>
<accession>C7HAY9</accession>
<dbReference type="EMBL" id="ACOP02000095">
    <property type="protein sequence ID" value="EEU94972.1"/>
    <property type="molecule type" value="Genomic_DNA"/>
</dbReference>
<keyword evidence="2 7" id="KW-0808">Transferase</keyword>
<dbReference type="GO" id="GO:0106310">
    <property type="term" value="F:protein serine kinase activity"/>
    <property type="evidence" value="ECO:0007669"/>
    <property type="project" value="RHEA"/>
</dbReference>
<evidence type="ECO:0000256" key="1">
    <source>
        <dbReference type="ARBA" id="ARBA00022527"/>
    </source>
</evidence>
<dbReference type="NCBIfam" id="TIGR01925">
    <property type="entry name" value="spIIAB"/>
    <property type="match status" value="1"/>
</dbReference>
<dbReference type="GO" id="GO:0005524">
    <property type="term" value="F:ATP binding"/>
    <property type="evidence" value="ECO:0007669"/>
    <property type="project" value="UniProtKB-KW"/>
</dbReference>
<dbReference type="Pfam" id="PF13581">
    <property type="entry name" value="HATPase_c_2"/>
    <property type="match status" value="1"/>
</dbReference>
<comment type="similarity">
    <text evidence="7">Belongs to the anti-sigma-factor family.</text>
</comment>
<organism evidence="9 10">
    <name type="scientific">Faecalibacterium duncaniae (strain DSM 17677 / JCM 31915 / A2-165)</name>
    <name type="common">Faecalibacterium prausnitzii</name>
    <dbReference type="NCBI Taxonomy" id="411483"/>
    <lineage>
        <taxon>Bacteria</taxon>
        <taxon>Bacillati</taxon>
        <taxon>Bacillota</taxon>
        <taxon>Clostridia</taxon>
        <taxon>Eubacteriales</taxon>
        <taxon>Oscillospiraceae</taxon>
        <taxon>Faecalibacterium</taxon>
    </lineage>
</organism>
<proteinExistence type="inferred from homology"/>
<evidence type="ECO:0000256" key="3">
    <source>
        <dbReference type="ARBA" id="ARBA00022741"/>
    </source>
</evidence>
<dbReference type="InterPro" id="IPR050267">
    <property type="entry name" value="Anti-sigma-factor_SerPK"/>
</dbReference>
<comment type="caution">
    <text evidence="9">The sequence shown here is derived from an EMBL/GenBank/DDBJ whole genome shotgun (WGS) entry which is preliminary data.</text>
</comment>
<evidence type="ECO:0000313" key="10">
    <source>
        <dbReference type="Proteomes" id="UP000004619"/>
    </source>
</evidence>
<evidence type="ECO:0000256" key="2">
    <source>
        <dbReference type="ARBA" id="ARBA00022679"/>
    </source>
</evidence>
<dbReference type="GO" id="GO:0030435">
    <property type="term" value="P:sporulation resulting in formation of a cellular spore"/>
    <property type="evidence" value="ECO:0007669"/>
    <property type="project" value="UniProtKB-KW"/>
</dbReference>
<keyword evidence="4 7" id="KW-0418">Kinase</keyword>
<dbReference type="HOGENOM" id="CLU_090336_11_0_9"/>
<dbReference type="GO" id="GO:0016989">
    <property type="term" value="F:sigma factor antagonist activity"/>
    <property type="evidence" value="ECO:0007669"/>
    <property type="project" value="InterPro"/>
</dbReference>
<comment type="catalytic activity">
    <reaction evidence="7">
        <text>L-threonyl-[protein] + ATP = O-phospho-L-threonyl-[protein] + ADP + H(+)</text>
        <dbReference type="Rhea" id="RHEA:46608"/>
        <dbReference type="Rhea" id="RHEA-COMP:11060"/>
        <dbReference type="Rhea" id="RHEA-COMP:11605"/>
        <dbReference type="ChEBI" id="CHEBI:15378"/>
        <dbReference type="ChEBI" id="CHEBI:30013"/>
        <dbReference type="ChEBI" id="CHEBI:30616"/>
        <dbReference type="ChEBI" id="CHEBI:61977"/>
        <dbReference type="ChEBI" id="CHEBI:456216"/>
        <dbReference type="EC" id="2.7.11.1"/>
    </reaction>
</comment>
<dbReference type="HAMAP" id="MF_00637">
    <property type="entry name" value="Anti_sigma_F"/>
    <property type="match status" value="1"/>
</dbReference>
<evidence type="ECO:0000256" key="5">
    <source>
        <dbReference type="ARBA" id="ARBA00022840"/>
    </source>
</evidence>
<dbReference type="Gene3D" id="3.30.565.10">
    <property type="entry name" value="Histidine kinase-like ATPase, C-terminal domain"/>
    <property type="match status" value="1"/>
</dbReference>
<dbReference type="PATRIC" id="fig|411483.3.peg.2763"/>
<reference evidence="9" key="1">
    <citation type="submission" date="2009-08" db="EMBL/GenBank/DDBJ databases">
        <authorList>
            <person name="Weinstock G."/>
            <person name="Sodergren E."/>
            <person name="Clifton S."/>
            <person name="Fulton L."/>
            <person name="Fulton B."/>
            <person name="Courtney L."/>
            <person name="Fronick C."/>
            <person name="Harrison M."/>
            <person name="Strong C."/>
            <person name="Farmer C."/>
            <person name="Delahaunty K."/>
            <person name="Markovic C."/>
            <person name="Hall O."/>
            <person name="Minx P."/>
            <person name="Tomlinson C."/>
            <person name="Mitreva M."/>
            <person name="Nelson J."/>
            <person name="Hou S."/>
            <person name="Wollam A."/>
            <person name="Pepin K.H."/>
            <person name="Johnson M."/>
            <person name="Bhonagiri V."/>
            <person name="Nash W.E."/>
            <person name="Warren W."/>
            <person name="Chinwalla A."/>
            <person name="Mardis E.R."/>
            <person name="Wilson R.K."/>
        </authorList>
    </citation>
    <scope>NUCLEOTIDE SEQUENCE [LARGE SCALE GENOMIC DNA]</scope>
    <source>
        <strain evidence="9">A2-165</strain>
    </source>
</reference>
<evidence type="ECO:0000259" key="8">
    <source>
        <dbReference type="SMART" id="SM00387"/>
    </source>
</evidence>
<dbReference type="InterPro" id="IPR003594">
    <property type="entry name" value="HATPase_dom"/>
</dbReference>
<keyword evidence="6 7" id="KW-0749">Sporulation</keyword>
<keyword evidence="1 7" id="KW-0723">Serine/threonine-protein kinase</keyword>
<comment type="catalytic activity">
    <reaction evidence="7">
        <text>L-seryl-[protein] + ATP = O-phospho-L-seryl-[protein] + ADP + H(+)</text>
        <dbReference type="Rhea" id="RHEA:17989"/>
        <dbReference type="Rhea" id="RHEA-COMP:9863"/>
        <dbReference type="Rhea" id="RHEA-COMP:11604"/>
        <dbReference type="ChEBI" id="CHEBI:15378"/>
        <dbReference type="ChEBI" id="CHEBI:29999"/>
        <dbReference type="ChEBI" id="CHEBI:30616"/>
        <dbReference type="ChEBI" id="CHEBI:83421"/>
        <dbReference type="ChEBI" id="CHEBI:456216"/>
        <dbReference type="EC" id="2.7.11.1"/>
    </reaction>
</comment>
<dbReference type="InterPro" id="IPR036890">
    <property type="entry name" value="HATPase_C_sf"/>
</dbReference>
<dbReference type="AlphaFoldDB" id="C7HAY9"/>
<evidence type="ECO:0000256" key="6">
    <source>
        <dbReference type="ARBA" id="ARBA00022969"/>
    </source>
</evidence>
<dbReference type="GO" id="GO:0042174">
    <property type="term" value="P:negative regulation of sporulation resulting in formation of a cellular spore"/>
    <property type="evidence" value="ECO:0007669"/>
    <property type="project" value="InterPro"/>
</dbReference>
<keyword evidence="3 7" id="KW-0547">Nucleotide-binding</keyword>
<dbReference type="SMART" id="SM00387">
    <property type="entry name" value="HATPase_c"/>
    <property type="match status" value="1"/>
</dbReference>